<dbReference type="SMART" id="SM00637">
    <property type="entry name" value="CBD_II"/>
    <property type="match status" value="1"/>
</dbReference>
<evidence type="ECO:0000256" key="1">
    <source>
        <dbReference type="ARBA" id="ARBA00012513"/>
    </source>
</evidence>
<feature type="binding site" evidence="7">
    <location>
        <position position="48"/>
    </location>
    <ligand>
        <name>ATP</name>
        <dbReference type="ChEBI" id="CHEBI:30616"/>
    </ligand>
</feature>
<dbReference type="EC" id="2.7.11.1" evidence="1"/>
<dbReference type="PROSITE" id="PS00109">
    <property type="entry name" value="PROTEIN_KINASE_TYR"/>
    <property type="match status" value="1"/>
</dbReference>
<dbReference type="Pfam" id="PF00553">
    <property type="entry name" value="CBM_2"/>
    <property type="match status" value="1"/>
</dbReference>
<evidence type="ECO:0000259" key="10">
    <source>
        <dbReference type="PROSITE" id="PS50011"/>
    </source>
</evidence>
<dbReference type="Pfam" id="PF00069">
    <property type="entry name" value="Pkinase"/>
    <property type="match status" value="1"/>
</dbReference>
<keyword evidence="9" id="KW-0472">Membrane</keyword>
<dbReference type="PROSITE" id="PS00107">
    <property type="entry name" value="PROTEIN_KINASE_ATP"/>
    <property type="match status" value="1"/>
</dbReference>
<evidence type="ECO:0000256" key="6">
    <source>
        <dbReference type="ARBA" id="ARBA00022840"/>
    </source>
</evidence>
<gene>
    <name evidence="12" type="ORF">Cme02nite_02810</name>
</gene>
<evidence type="ECO:0000256" key="2">
    <source>
        <dbReference type="ARBA" id="ARBA00022527"/>
    </source>
</evidence>
<dbReference type="Proteomes" id="UP000660339">
    <property type="component" value="Unassembled WGS sequence"/>
</dbReference>
<dbReference type="PANTHER" id="PTHR43289">
    <property type="entry name" value="MITOGEN-ACTIVATED PROTEIN KINASE KINASE KINASE 20-RELATED"/>
    <property type="match status" value="1"/>
</dbReference>
<feature type="domain" description="CBM2" evidence="11">
    <location>
        <begin position="359"/>
        <end position="464"/>
    </location>
</feature>
<proteinExistence type="predicted"/>
<dbReference type="InterPro" id="IPR017441">
    <property type="entry name" value="Protein_kinase_ATP_BS"/>
</dbReference>
<dbReference type="GO" id="GO:0005524">
    <property type="term" value="F:ATP binding"/>
    <property type="evidence" value="ECO:0007669"/>
    <property type="project" value="UniProtKB-UniRule"/>
</dbReference>
<keyword evidence="5" id="KW-0418">Kinase</keyword>
<evidence type="ECO:0000313" key="13">
    <source>
        <dbReference type="Proteomes" id="UP000660339"/>
    </source>
</evidence>
<evidence type="ECO:0000259" key="11">
    <source>
        <dbReference type="PROSITE" id="PS51173"/>
    </source>
</evidence>
<dbReference type="PROSITE" id="PS50011">
    <property type="entry name" value="PROTEIN_KINASE_DOM"/>
    <property type="match status" value="1"/>
</dbReference>
<evidence type="ECO:0000256" key="8">
    <source>
        <dbReference type="SAM" id="MobiDB-lite"/>
    </source>
</evidence>
<dbReference type="GO" id="GO:0004713">
    <property type="term" value="F:protein tyrosine kinase activity"/>
    <property type="evidence" value="ECO:0007669"/>
    <property type="project" value="InterPro"/>
</dbReference>
<evidence type="ECO:0000256" key="9">
    <source>
        <dbReference type="SAM" id="Phobius"/>
    </source>
</evidence>
<evidence type="ECO:0000256" key="7">
    <source>
        <dbReference type="PROSITE-ProRule" id="PRU10141"/>
    </source>
</evidence>
<sequence length="535" mass="55143">MRTPAEGSWRSGTLIDDRYLLTTPVGSGGTATVWHARDERLGRMVAVKLLSPRMLTDDLAVQRLGVEAQALARLRHRHIAEVYDYSVDRQGGQTVAAYLVMELIEGMPVRQAVADGGRLPWPQAVRIAAQTAAGLAAAHARGVVHRDIAPGNVLLTGDGVKIIDFGLCASTGSEELDADGNLIGTPAYLAPERADNRPVQPPADVYALGVLLYRMLSGHLPWQADTPLGLLTAPRLRPPDPLPDIADLPPAVTAAVTACLDMDPAARPTAAQLADVLGEVPAAGGDLAALPAGAYAEPEAAGTVTHILPWRQPPAPARARRPRNAVLAGAVVLGGLAVGGALWAFGGADQRQPAAAGPPGAAAPDCAAVFRLQSDTGTRFAATVTVTNAATGARTPARISFDLPGDQRIAADAHWQQQARTVTATGSRTLDAGAELSLPVTGTYRDANPLPTAFRLDGRPCAATLLGPSGATITPQPVTPVASRATTGPDARTPAPRPSPDAEPEPEPVPPSPDSSPSSEPSPAAPSPSPVEGEA</sequence>
<dbReference type="Gene3D" id="1.10.510.10">
    <property type="entry name" value="Transferase(Phosphotransferase) domain 1"/>
    <property type="match status" value="1"/>
</dbReference>
<keyword evidence="6 7" id="KW-0067">ATP-binding</keyword>
<protein>
    <recommendedName>
        <fullName evidence="1">non-specific serine/threonine protein kinase</fullName>
        <ecNumber evidence="1">2.7.11.1</ecNumber>
    </recommendedName>
</protein>
<dbReference type="PROSITE" id="PS51173">
    <property type="entry name" value="CBM2"/>
    <property type="match status" value="1"/>
</dbReference>
<evidence type="ECO:0000313" key="12">
    <source>
        <dbReference type="EMBL" id="GIG11949.1"/>
    </source>
</evidence>
<dbReference type="CDD" id="cd14014">
    <property type="entry name" value="STKc_PknB_like"/>
    <property type="match status" value="1"/>
</dbReference>
<dbReference type="GO" id="GO:0030247">
    <property type="term" value="F:polysaccharide binding"/>
    <property type="evidence" value="ECO:0007669"/>
    <property type="project" value="UniProtKB-UniRule"/>
</dbReference>
<dbReference type="RefSeq" id="WP_166380479.1">
    <property type="nucleotide sequence ID" value="NZ_BAAATT010000011.1"/>
</dbReference>
<dbReference type="GO" id="GO:0004553">
    <property type="term" value="F:hydrolase activity, hydrolyzing O-glycosyl compounds"/>
    <property type="evidence" value="ECO:0007669"/>
    <property type="project" value="InterPro"/>
</dbReference>
<evidence type="ECO:0000256" key="3">
    <source>
        <dbReference type="ARBA" id="ARBA00022679"/>
    </source>
</evidence>
<feature type="region of interest" description="Disordered" evidence="8">
    <location>
        <begin position="467"/>
        <end position="535"/>
    </location>
</feature>
<feature type="compositionally biased region" description="Pro residues" evidence="8">
    <location>
        <begin position="495"/>
        <end position="514"/>
    </location>
</feature>
<comment type="caution">
    <text evidence="12">The sequence shown here is derived from an EMBL/GenBank/DDBJ whole genome shotgun (WGS) entry which is preliminary data.</text>
</comment>
<dbReference type="AlphaFoldDB" id="A0A8J3LA73"/>
<dbReference type="InterPro" id="IPR008266">
    <property type="entry name" value="Tyr_kinase_AS"/>
</dbReference>
<keyword evidence="4 7" id="KW-0547">Nucleotide-binding</keyword>
<evidence type="ECO:0000256" key="4">
    <source>
        <dbReference type="ARBA" id="ARBA00022741"/>
    </source>
</evidence>
<keyword evidence="2" id="KW-0723">Serine/threonine-protein kinase</keyword>
<dbReference type="InterPro" id="IPR012291">
    <property type="entry name" value="CBM2_carb-bd_dom_sf"/>
</dbReference>
<dbReference type="GO" id="GO:0005975">
    <property type="term" value="P:carbohydrate metabolic process"/>
    <property type="evidence" value="ECO:0007669"/>
    <property type="project" value="InterPro"/>
</dbReference>
<dbReference type="PANTHER" id="PTHR43289:SF6">
    <property type="entry name" value="SERINE_THREONINE-PROTEIN KINASE NEKL-3"/>
    <property type="match status" value="1"/>
</dbReference>
<feature type="domain" description="Protein kinase" evidence="10">
    <location>
        <begin position="19"/>
        <end position="283"/>
    </location>
</feature>
<keyword evidence="9" id="KW-0812">Transmembrane</keyword>
<reference evidence="12" key="1">
    <citation type="submission" date="2021-01" db="EMBL/GenBank/DDBJ databases">
        <title>Whole genome shotgun sequence of Catellatospora methionotrophica NBRC 14553.</title>
        <authorList>
            <person name="Komaki H."/>
            <person name="Tamura T."/>
        </authorList>
    </citation>
    <scope>NUCLEOTIDE SEQUENCE</scope>
    <source>
        <strain evidence="12">NBRC 14553</strain>
    </source>
</reference>
<dbReference type="SUPFAM" id="SSF56112">
    <property type="entry name" value="Protein kinase-like (PK-like)"/>
    <property type="match status" value="1"/>
</dbReference>
<dbReference type="EMBL" id="BONJ01000001">
    <property type="protein sequence ID" value="GIG11949.1"/>
    <property type="molecule type" value="Genomic_DNA"/>
</dbReference>
<keyword evidence="3" id="KW-0808">Transferase</keyword>
<accession>A0A8J3LA73</accession>
<dbReference type="SMART" id="SM00219">
    <property type="entry name" value="TyrKc"/>
    <property type="match status" value="1"/>
</dbReference>
<dbReference type="InterPro" id="IPR008965">
    <property type="entry name" value="CBM2/CBM3_carb-bd_dom_sf"/>
</dbReference>
<keyword evidence="9" id="KW-1133">Transmembrane helix</keyword>
<dbReference type="InterPro" id="IPR000719">
    <property type="entry name" value="Prot_kinase_dom"/>
</dbReference>
<dbReference type="InterPro" id="IPR020635">
    <property type="entry name" value="Tyr_kinase_cat_dom"/>
</dbReference>
<dbReference type="GO" id="GO:0004674">
    <property type="term" value="F:protein serine/threonine kinase activity"/>
    <property type="evidence" value="ECO:0007669"/>
    <property type="project" value="UniProtKB-KW"/>
</dbReference>
<name>A0A8J3LA73_9ACTN</name>
<evidence type="ECO:0000256" key="5">
    <source>
        <dbReference type="ARBA" id="ARBA00022777"/>
    </source>
</evidence>
<dbReference type="Gene3D" id="2.60.40.290">
    <property type="match status" value="1"/>
</dbReference>
<dbReference type="SUPFAM" id="SSF49384">
    <property type="entry name" value="Carbohydrate-binding domain"/>
    <property type="match status" value="1"/>
</dbReference>
<dbReference type="Gene3D" id="3.30.200.20">
    <property type="entry name" value="Phosphorylase Kinase, domain 1"/>
    <property type="match status" value="1"/>
</dbReference>
<keyword evidence="13" id="KW-1185">Reference proteome</keyword>
<organism evidence="12 13">
    <name type="scientific">Catellatospora methionotrophica</name>
    <dbReference type="NCBI Taxonomy" id="121620"/>
    <lineage>
        <taxon>Bacteria</taxon>
        <taxon>Bacillati</taxon>
        <taxon>Actinomycetota</taxon>
        <taxon>Actinomycetes</taxon>
        <taxon>Micromonosporales</taxon>
        <taxon>Micromonosporaceae</taxon>
        <taxon>Catellatospora</taxon>
    </lineage>
</organism>
<feature type="transmembrane region" description="Helical" evidence="9">
    <location>
        <begin position="325"/>
        <end position="345"/>
    </location>
</feature>
<dbReference type="InterPro" id="IPR011009">
    <property type="entry name" value="Kinase-like_dom_sf"/>
</dbReference>
<dbReference type="InterPro" id="IPR001919">
    <property type="entry name" value="CBD2"/>
</dbReference>